<feature type="compositionally biased region" description="Polar residues" evidence="5">
    <location>
        <begin position="8"/>
        <end position="25"/>
    </location>
</feature>
<dbReference type="GO" id="GO:0008270">
    <property type="term" value="F:zinc ion binding"/>
    <property type="evidence" value="ECO:0007669"/>
    <property type="project" value="InterPro"/>
</dbReference>
<dbReference type="Proteomes" id="UP000266188">
    <property type="component" value="Unassembled WGS sequence"/>
</dbReference>
<accession>A0A3A2ZF18</accession>
<evidence type="ECO:0000256" key="2">
    <source>
        <dbReference type="ARBA" id="ARBA00023125"/>
    </source>
</evidence>
<dbReference type="AlphaFoldDB" id="A0A3A2ZF18"/>
<keyword evidence="1" id="KW-0805">Transcription regulation</keyword>
<sequence>MTVAVETMTPTSNSQSVAMDGSTSGSDKKRNKLGYHRTSVACVHCRRRKIRCLVAADDAHGRCENCIRLRKECQYFPVDQQPPVEKKSRPSSRVGPASADHSASTSSPSTVGGPEQRESFFPYQPIPLTSNQEIPNLGAGNFTGNPMPPFTPDRNVAPAEYVTAQSIDPSVPWDEFTTISDPQMLAAMNAQKPQMMNIPPNVWNPGGTPVAPMPSNSPMPTTPSASQSQTMTPAPGFTMQPDGSVWPVQPARSMTYPPPQPEMTSPYPAQFSPHGLSDMKQRMGSSAQTIPGGPVNAQSPMPTDIHAPQVPVSYPGQQMEYPTYQDMSTMPAMNVVPYPMFSGDPPQQTSFTGQPMCHPSQQGHHTSGT</sequence>
<feature type="domain" description="Zn(2)-C6 fungal-type" evidence="6">
    <location>
        <begin position="41"/>
        <end position="75"/>
    </location>
</feature>
<feature type="compositionally biased region" description="Polar residues" evidence="5">
    <location>
        <begin position="345"/>
        <end position="369"/>
    </location>
</feature>
<feature type="region of interest" description="Disordered" evidence="5">
    <location>
        <begin position="342"/>
        <end position="369"/>
    </location>
</feature>
<keyword evidence="8" id="KW-1185">Reference proteome</keyword>
<name>A0A3A2ZF18_9EURO</name>
<dbReference type="SMART" id="SM00066">
    <property type="entry name" value="GAL4"/>
    <property type="match status" value="1"/>
</dbReference>
<dbReference type="PROSITE" id="PS00463">
    <property type="entry name" value="ZN2_CY6_FUNGAL_1"/>
    <property type="match status" value="1"/>
</dbReference>
<organism evidence="7 8">
    <name type="scientific">Aspergillus sclerotialis</name>
    <dbReference type="NCBI Taxonomy" id="2070753"/>
    <lineage>
        <taxon>Eukaryota</taxon>
        <taxon>Fungi</taxon>
        <taxon>Dikarya</taxon>
        <taxon>Ascomycota</taxon>
        <taxon>Pezizomycotina</taxon>
        <taxon>Eurotiomycetes</taxon>
        <taxon>Eurotiomycetidae</taxon>
        <taxon>Eurotiales</taxon>
        <taxon>Aspergillaceae</taxon>
        <taxon>Aspergillus</taxon>
        <taxon>Aspergillus subgen. Polypaecilum</taxon>
    </lineage>
</organism>
<dbReference type="OrthoDB" id="4150019at2759"/>
<feature type="region of interest" description="Disordered" evidence="5">
    <location>
        <begin position="1"/>
        <end position="32"/>
    </location>
</feature>
<reference evidence="8" key="1">
    <citation type="submission" date="2017-02" db="EMBL/GenBank/DDBJ databases">
        <authorList>
            <person name="Tafer H."/>
            <person name="Lopandic K."/>
        </authorList>
    </citation>
    <scope>NUCLEOTIDE SEQUENCE [LARGE SCALE GENOMIC DNA]</scope>
    <source>
        <strain evidence="8">CBS 366.77</strain>
    </source>
</reference>
<dbReference type="InterPro" id="IPR036864">
    <property type="entry name" value="Zn2-C6_fun-type_DNA-bd_sf"/>
</dbReference>
<dbReference type="CDD" id="cd00067">
    <property type="entry name" value="GAL4"/>
    <property type="match status" value="1"/>
</dbReference>
<protein>
    <submittedName>
        <fullName evidence="7">C6 finger domain protein</fullName>
    </submittedName>
</protein>
<dbReference type="SUPFAM" id="SSF57701">
    <property type="entry name" value="Zn2/Cys6 DNA-binding domain"/>
    <property type="match status" value="1"/>
</dbReference>
<dbReference type="Pfam" id="PF00172">
    <property type="entry name" value="Zn_clus"/>
    <property type="match status" value="1"/>
</dbReference>
<evidence type="ECO:0000256" key="3">
    <source>
        <dbReference type="ARBA" id="ARBA00023163"/>
    </source>
</evidence>
<evidence type="ECO:0000256" key="4">
    <source>
        <dbReference type="ARBA" id="ARBA00023242"/>
    </source>
</evidence>
<dbReference type="PANTHER" id="PTHR48192:SF1">
    <property type="entry name" value="ZN(II)2CYS6 TRANSCRIPTION FACTOR (EUROFUNG)"/>
    <property type="match status" value="1"/>
</dbReference>
<dbReference type="PANTHER" id="PTHR48192">
    <property type="entry name" value="ZN(2)-C6 FUNGAL-TYPE DOMAIN-CONTAINING PROTEIN"/>
    <property type="match status" value="1"/>
</dbReference>
<evidence type="ECO:0000259" key="6">
    <source>
        <dbReference type="PROSITE" id="PS50048"/>
    </source>
</evidence>
<feature type="region of interest" description="Disordered" evidence="5">
    <location>
        <begin position="80"/>
        <end position="119"/>
    </location>
</feature>
<dbReference type="EMBL" id="MVGC01000220">
    <property type="protein sequence ID" value="RJE21556.1"/>
    <property type="molecule type" value="Genomic_DNA"/>
</dbReference>
<evidence type="ECO:0000256" key="1">
    <source>
        <dbReference type="ARBA" id="ARBA00023015"/>
    </source>
</evidence>
<comment type="caution">
    <text evidence="7">The sequence shown here is derived from an EMBL/GenBank/DDBJ whole genome shotgun (WGS) entry which is preliminary data.</text>
</comment>
<proteinExistence type="predicted"/>
<keyword evidence="2" id="KW-0238">DNA-binding</keyword>
<dbReference type="InterPro" id="IPR001138">
    <property type="entry name" value="Zn2Cys6_DnaBD"/>
</dbReference>
<evidence type="ECO:0000256" key="5">
    <source>
        <dbReference type="SAM" id="MobiDB-lite"/>
    </source>
</evidence>
<dbReference type="Gene3D" id="4.10.240.10">
    <property type="entry name" value="Zn(2)-C6 fungal-type DNA-binding domain"/>
    <property type="match status" value="1"/>
</dbReference>
<feature type="compositionally biased region" description="Low complexity" evidence="5">
    <location>
        <begin position="96"/>
        <end position="110"/>
    </location>
</feature>
<dbReference type="GO" id="GO:0000981">
    <property type="term" value="F:DNA-binding transcription factor activity, RNA polymerase II-specific"/>
    <property type="evidence" value="ECO:0007669"/>
    <property type="project" value="InterPro"/>
</dbReference>
<evidence type="ECO:0000313" key="7">
    <source>
        <dbReference type="EMBL" id="RJE21556.1"/>
    </source>
</evidence>
<evidence type="ECO:0000313" key="8">
    <source>
        <dbReference type="Proteomes" id="UP000266188"/>
    </source>
</evidence>
<keyword evidence="4" id="KW-0539">Nucleus</keyword>
<dbReference type="PROSITE" id="PS50048">
    <property type="entry name" value="ZN2_CY6_FUNGAL_2"/>
    <property type="match status" value="1"/>
</dbReference>
<gene>
    <name evidence="7" type="ORF">PHISCL_06101</name>
</gene>
<keyword evidence="3" id="KW-0804">Transcription</keyword>
<dbReference type="GO" id="GO:0003677">
    <property type="term" value="F:DNA binding"/>
    <property type="evidence" value="ECO:0007669"/>
    <property type="project" value="UniProtKB-KW"/>
</dbReference>